<keyword evidence="2" id="KW-0677">Repeat</keyword>
<dbReference type="InterPro" id="IPR025258">
    <property type="entry name" value="RH_dom"/>
</dbReference>
<dbReference type="GO" id="GO:0005768">
    <property type="term" value="C:endosome"/>
    <property type="evidence" value="ECO:0007669"/>
    <property type="project" value="UniProtKB-ARBA"/>
</dbReference>
<dbReference type="EMBL" id="KZ305019">
    <property type="protein sequence ID" value="PIA61866.1"/>
    <property type="molecule type" value="Genomic_DNA"/>
</dbReference>
<dbReference type="GO" id="GO:0016020">
    <property type="term" value="C:membrane"/>
    <property type="evidence" value="ECO:0007669"/>
    <property type="project" value="UniProtKB-ARBA"/>
</dbReference>
<dbReference type="InterPro" id="IPR001683">
    <property type="entry name" value="PX_dom"/>
</dbReference>
<evidence type="ECO:0000313" key="7">
    <source>
        <dbReference type="EMBL" id="PIA61866.1"/>
    </source>
</evidence>
<gene>
    <name evidence="7" type="ORF">AQUCO_00200099v1</name>
</gene>
<feature type="region of interest" description="Disordered" evidence="5">
    <location>
        <begin position="277"/>
        <end position="302"/>
    </location>
</feature>
<dbReference type="SMART" id="SM01175">
    <property type="entry name" value="DUF4206"/>
    <property type="match status" value="1"/>
</dbReference>
<feature type="domain" description="PX" evidence="6">
    <location>
        <begin position="608"/>
        <end position="744"/>
    </location>
</feature>
<dbReference type="InterPro" id="IPR051366">
    <property type="entry name" value="DEF8"/>
</dbReference>
<keyword evidence="4" id="KW-0862">Zinc</keyword>
<dbReference type="OrthoDB" id="1918044at2759"/>
<evidence type="ECO:0000256" key="5">
    <source>
        <dbReference type="SAM" id="MobiDB-lite"/>
    </source>
</evidence>
<reference evidence="7 8" key="1">
    <citation type="submission" date="2017-09" db="EMBL/GenBank/DDBJ databases">
        <title>WGS assembly of Aquilegia coerulea Goldsmith.</title>
        <authorList>
            <person name="Hodges S."/>
            <person name="Kramer E."/>
            <person name="Nordborg M."/>
            <person name="Tomkins J."/>
            <person name="Borevitz J."/>
            <person name="Derieg N."/>
            <person name="Yan J."/>
            <person name="Mihaltcheva S."/>
            <person name="Hayes R.D."/>
            <person name="Rokhsar D."/>
        </authorList>
    </citation>
    <scope>NUCLEOTIDE SEQUENCE [LARGE SCALE GENOMIC DNA]</scope>
    <source>
        <strain evidence="8">cv. Goldsmith</strain>
    </source>
</reference>
<dbReference type="STRING" id="218851.A0A2G5F1M3"/>
<name>A0A2G5F1M3_AQUCA</name>
<dbReference type="PANTHER" id="PTHR12326">
    <property type="entry name" value="PLECKSTRIN HOMOLOGY DOMAIN CONTAINING PROTEIN"/>
    <property type="match status" value="1"/>
</dbReference>
<dbReference type="SUPFAM" id="SSF64268">
    <property type="entry name" value="PX domain"/>
    <property type="match status" value="1"/>
</dbReference>
<dbReference type="Proteomes" id="UP000230069">
    <property type="component" value="Unassembled WGS sequence"/>
</dbReference>
<feature type="compositionally biased region" description="Low complexity" evidence="5">
    <location>
        <begin position="577"/>
        <end position="588"/>
    </location>
</feature>
<keyword evidence="3" id="KW-0863">Zinc-finger</keyword>
<accession>A0A2G5F1M3</accession>
<dbReference type="GO" id="GO:0035091">
    <property type="term" value="F:phosphatidylinositol binding"/>
    <property type="evidence" value="ECO:0007669"/>
    <property type="project" value="InterPro"/>
</dbReference>
<evidence type="ECO:0000259" key="6">
    <source>
        <dbReference type="PROSITE" id="PS50195"/>
    </source>
</evidence>
<organism evidence="7 8">
    <name type="scientific">Aquilegia coerulea</name>
    <name type="common">Rocky mountain columbine</name>
    <dbReference type="NCBI Taxonomy" id="218851"/>
    <lineage>
        <taxon>Eukaryota</taxon>
        <taxon>Viridiplantae</taxon>
        <taxon>Streptophyta</taxon>
        <taxon>Embryophyta</taxon>
        <taxon>Tracheophyta</taxon>
        <taxon>Spermatophyta</taxon>
        <taxon>Magnoliopsida</taxon>
        <taxon>Ranunculales</taxon>
        <taxon>Ranunculaceae</taxon>
        <taxon>Thalictroideae</taxon>
        <taxon>Aquilegia</taxon>
    </lineage>
</organism>
<keyword evidence="8" id="KW-1185">Reference proteome</keyword>
<dbReference type="GO" id="GO:0008270">
    <property type="term" value="F:zinc ion binding"/>
    <property type="evidence" value="ECO:0007669"/>
    <property type="project" value="UniProtKB-KW"/>
</dbReference>
<evidence type="ECO:0000313" key="8">
    <source>
        <dbReference type="Proteomes" id="UP000230069"/>
    </source>
</evidence>
<dbReference type="FunCoup" id="A0A2G5F1M3">
    <property type="interactions" value="2224"/>
</dbReference>
<protein>
    <recommendedName>
        <fullName evidence="6">PX domain-containing protein</fullName>
    </recommendedName>
</protein>
<dbReference type="AlphaFoldDB" id="A0A2G5F1M3"/>
<sequence length="1088" mass="120290">MINDEGKKENVTRNTFSDRFDEISSWGDQKQGDCNDSEKLSDYSSCEESEFERYCSANSVMGTASLCSSVGTCNDFLDLDFGSLSMKSSGNEISSSNKVSVRFYGDKSVSTSREFDYSIDRSGFHNEDVDIANGDFKEEERSRKMLRIKNWSKSLPTSEENSSLFRTMHSESRDGSSISAMGENGLESLQCPNIKTSTYDDNVSDSLGLSRVPKGSEFLATSSEDHNSQAVCQKHIEGDSITMGTQFDHLSSSSDFRMGTGECENSFSEQVYNSFDPFDYKESGSPEEEGTSSRYEHSDDDGSMFNYGSDGECRMDSYAMTNLHYLQESKSKNENPLLIGSSVAFGANDWDDFMQENEENNLVTMSLDSVSAVPVCAPNIGSTKQDGTVRSVTLTTCLANDNEDPENCSTRDSLSQQKGSFAAKASLKVGLNVKDHPEERGIQCISNNGVIGPDTDSAPEINITGKSKQSDLTTFELSSSVNRESPGKEAMQFEDRKVHELPTAIVDDLNVTAKTNHSSASVGQSEELLAPIKVGHLEPKESYDEVVLEMEEILLESMETHGARFSQYNRSPQPFRDGSSTASTSGTDDAYPLIQHPLKIDGIEVVGAKQKKGDVSLGERLVGVKEYTVYLLRVWSGKDQWQVERRYRDFFTLYRQLKTLYANHGWSLPTPWSRVEQESRKFFGNASPNVVSERSTLIQECLRSILHSDTPNGAPGTLNWFLSPQKAISSSSLLKTLVPQSTSAFMGGACTEVVPTFGKTISLVVEIQPRKSVKQLLEAQHNVCAGCHKCLDAEKSLMQEFVLSLGWGKPRLCEYTGQLFCASCHTNETAVLPARVLHFWDFTQYPVSQMAKSYLDSIYDQPMLCVSAVNPFLFSKVPALLHVMGIRKKIGAMMPYVRCPFRRSIQTGVGSRRYLLENNEFFALRDLVDLSKGAFSALPVMVKAVSTKILDHITQQCLICCDVGIPCGARQACEDPSSLIFPFQDDEIKRCKSCESVFHKPCFKNLSKCPCTVGSEVGKGAVPTHDVKHESSNNEALATLVRKPDSGSPMKFLSNLFSNKRQEKALGRKNSNPVILMGSLPSTFADPL</sequence>
<keyword evidence="1" id="KW-0479">Metal-binding</keyword>
<dbReference type="Pfam" id="PF13901">
    <property type="entry name" value="RH_dom"/>
    <property type="match status" value="1"/>
</dbReference>
<dbReference type="Pfam" id="PF00787">
    <property type="entry name" value="PX"/>
    <property type="match status" value="1"/>
</dbReference>
<evidence type="ECO:0000256" key="3">
    <source>
        <dbReference type="ARBA" id="ARBA00022771"/>
    </source>
</evidence>
<proteinExistence type="predicted"/>
<dbReference type="CDD" id="cd06093">
    <property type="entry name" value="PX_domain"/>
    <property type="match status" value="1"/>
</dbReference>
<evidence type="ECO:0000256" key="1">
    <source>
        <dbReference type="ARBA" id="ARBA00022723"/>
    </source>
</evidence>
<dbReference type="PANTHER" id="PTHR12326:SF3">
    <property type="entry name" value="DIFFERENTIALLY EXPRESSED IN FDCP 8 HOMOLOG"/>
    <property type="match status" value="1"/>
</dbReference>
<dbReference type="PROSITE" id="PS50195">
    <property type="entry name" value="PX"/>
    <property type="match status" value="1"/>
</dbReference>
<dbReference type="InterPro" id="IPR036871">
    <property type="entry name" value="PX_dom_sf"/>
</dbReference>
<evidence type="ECO:0000256" key="4">
    <source>
        <dbReference type="ARBA" id="ARBA00022833"/>
    </source>
</evidence>
<dbReference type="Gene3D" id="3.30.1520.10">
    <property type="entry name" value="Phox-like domain"/>
    <property type="match status" value="1"/>
</dbReference>
<dbReference type="InParanoid" id="A0A2G5F1M3"/>
<evidence type="ECO:0000256" key="2">
    <source>
        <dbReference type="ARBA" id="ARBA00022737"/>
    </source>
</evidence>
<feature type="region of interest" description="Disordered" evidence="5">
    <location>
        <begin position="567"/>
        <end position="588"/>
    </location>
</feature>